<feature type="active site" description="Proton donor" evidence="10">
    <location>
        <position position="209"/>
    </location>
</feature>
<dbReference type="SFLD" id="SFLDF00002">
    <property type="entry name" value="enolase"/>
    <property type="match status" value="1"/>
</dbReference>
<dbReference type="GO" id="GO:0004634">
    <property type="term" value="F:phosphopyruvate hydratase activity"/>
    <property type="evidence" value="ECO:0007669"/>
    <property type="project" value="UniProtKB-EC"/>
</dbReference>
<evidence type="ECO:0000256" key="10">
    <source>
        <dbReference type="HAMAP-Rule" id="MF_00318"/>
    </source>
</evidence>
<dbReference type="PIRSF" id="PIRSF001400">
    <property type="entry name" value="Enolase"/>
    <property type="match status" value="1"/>
</dbReference>
<name>A0ABR7AXT9_9PSED</name>
<dbReference type="InterPro" id="IPR020809">
    <property type="entry name" value="Enolase_CS"/>
</dbReference>
<dbReference type="SFLD" id="SFLDG00178">
    <property type="entry name" value="enolase"/>
    <property type="match status" value="1"/>
</dbReference>
<evidence type="ECO:0000313" key="13">
    <source>
        <dbReference type="EMBL" id="MBC3949737.1"/>
    </source>
</evidence>
<evidence type="ECO:0000259" key="11">
    <source>
        <dbReference type="SMART" id="SM01192"/>
    </source>
</evidence>
<dbReference type="NCBIfam" id="TIGR01060">
    <property type="entry name" value="eno"/>
    <property type="match status" value="1"/>
</dbReference>
<dbReference type="PANTHER" id="PTHR11902">
    <property type="entry name" value="ENOLASE"/>
    <property type="match status" value="1"/>
</dbReference>
<evidence type="ECO:0000256" key="7">
    <source>
        <dbReference type="ARBA" id="ARBA00023152"/>
    </source>
</evidence>
<feature type="binding site" evidence="10">
    <location>
        <position position="246"/>
    </location>
    <ligand>
        <name>Mg(2+)</name>
        <dbReference type="ChEBI" id="CHEBI:18420"/>
    </ligand>
</feature>
<feature type="binding site" evidence="10">
    <location>
        <position position="391"/>
    </location>
    <ligand>
        <name>(2R)-2-phosphoglycerate</name>
        <dbReference type="ChEBI" id="CHEBI:58289"/>
    </ligand>
</feature>
<dbReference type="CDD" id="cd03313">
    <property type="entry name" value="enolase"/>
    <property type="match status" value="1"/>
</dbReference>
<keyword evidence="10" id="KW-0479">Metal-binding</keyword>
<comment type="caution">
    <text evidence="13">The sequence shown here is derived from an EMBL/GenBank/DDBJ whole genome shotgun (WGS) entry which is preliminary data.</text>
</comment>
<keyword evidence="5 10" id="KW-0964">Secreted</keyword>
<proteinExistence type="inferred from homology"/>
<organism evidence="13 14">
    <name type="scientific">Pseudomonas folii</name>
    <dbReference type="NCBI Taxonomy" id="2762593"/>
    <lineage>
        <taxon>Bacteria</taxon>
        <taxon>Pseudomonadati</taxon>
        <taxon>Pseudomonadota</taxon>
        <taxon>Gammaproteobacteria</taxon>
        <taxon>Pseudomonadales</taxon>
        <taxon>Pseudomonadaceae</taxon>
        <taxon>Pseudomonas</taxon>
    </lineage>
</organism>
<keyword evidence="10" id="KW-0963">Cytoplasm</keyword>
<comment type="catalytic activity">
    <reaction evidence="10">
        <text>(2R)-2-phosphoglycerate = phosphoenolpyruvate + H2O</text>
        <dbReference type="Rhea" id="RHEA:10164"/>
        <dbReference type="ChEBI" id="CHEBI:15377"/>
        <dbReference type="ChEBI" id="CHEBI:58289"/>
        <dbReference type="ChEBI" id="CHEBI:58702"/>
        <dbReference type="EC" id="4.2.1.11"/>
    </reaction>
</comment>
<reference evidence="13 14" key="1">
    <citation type="submission" date="2020-08" db="EMBL/GenBank/DDBJ databases">
        <title>Putative novel bacterial strains isolated from necrotic wheat leaf tissues caused by Xanthomonas translucens.</title>
        <authorList>
            <person name="Tambong J.T."/>
        </authorList>
    </citation>
    <scope>NUCLEOTIDE SEQUENCE [LARGE SCALE GENOMIC DNA]</scope>
    <source>
        <strain evidence="13 14">DOAB 1069</strain>
    </source>
</reference>
<feature type="binding site" evidence="10">
    <location>
        <position position="167"/>
    </location>
    <ligand>
        <name>(2R)-2-phosphoglycerate</name>
        <dbReference type="ChEBI" id="CHEBI:58289"/>
    </ligand>
</feature>
<feature type="binding site" evidence="10">
    <location>
        <position position="315"/>
    </location>
    <ligand>
        <name>Mg(2+)</name>
        <dbReference type="ChEBI" id="CHEBI:18420"/>
    </ligand>
</feature>
<dbReference type="Pfam" id="PF00113">
    <property type="entry name" value="Enolase_C"/>
    <property type="match status" value="1"/>
</dbReference>
<comment type="subcellular location">
    <subcellularLocation>
        <location evidence="10">Cytoplasm</location>
    </subcellularLocation>
    <subcellularLocation>
        <location evidence="10">Secreted</location>
    </subcellularLocation>
    <subcellularLocation>
        <location evidence="10">Cell surface</location>
    </subcellularLocation>
    <text evidence="10">Fractions of enolase are present in both the cytoplasm and on the cell surface.</text>
</comment>
<dbReference type="RefSeq" id="WP_187521080.1">
    <property type="nucleotide sequence ID" value="NZ_JACONW010000026.1"/>
</dbReference>
<dbReference type="EMBL" id="JACONW010000026">
    <property type="protein sequence ID" value="MBC3949737.1"/>
    <property type="molecule type" value="Genomic_DNA"/>
</dbReference>
<evidence type="ECO:0000313" key="14">
    <source>
        <dbReference type="Proteomes" id="UP000651852"/>
    </source>
</evidence>
<dbReference type="PANTHER" id="PTHR11902:SF1">
    <property type="entry name" value="ENOLASE"/>
    <property type="match status" value="1"/>
</dbReference>
<dbReference type="Proteomes" id="UP000651852">
    <property type="component" value="Unassembled WGS sequence"/>
</dbReference>
<comment type="similarity">
    <text evidence="2 10">Belongs to the enolase family.</text>
</comment>
<sequence length="428" mass="45408">MAKIVDIKGREVLDSRGNPTVEADVLLDNGIIGSACAPSGASTGSREALELRDGDKSRYLGKGVLKAVANINGPIRDLLLGKDPVDQQALDRAMIALDGTDNKASLGANAILAVSLAAAKAAAQDQDLPLYAHIANLNGTPGVYSMPVPMMNIINGGEHADNNIDIQEFMIQPVGAKTFSEGLRWGTEIFHHLKAVLKARGLNTAVGDEGGFAPDLNSNADALDAIAEAVANAGYKLGTDVTLALDCAASEFYKNGKYVLSEEGEYDSAGFADYLADLVSKHPIISIEDGLDESDWDGWKILTDKIGDKVQLVGDDLFVTNTKILKEGIDKKIGNSILIKFNQIGTLTETLEAIQMAKAAGYTAVISHRSGETEDSTIADLAVGTSAGQIKTGSLSRSDRISKYNQLLRIEEQLGSKAVYRGRGEFRG</sequence>
<keyword evidence="14" id="KW-1185">Reference proteome</keyword>
<feature type="domain" description="Enolase N-terminal" evidence="12">
    <location>
        <begin position="4"/>
        <end position="134"/>
    </location>
</feature>
<feature type="binding site" evidence="10">
    <location>
        <position position="288"/>
    </location>
    <ligand>
        <name>Mg(2+)</name>
        <dbReference type="ChEBI" id="CHEBI:18420"/>
    </ligand>
</feature>
<accession>A0ABR7AXT9</accession>
<evidence type="ECO:0000256" key="4">
    <source>
        <dbReference type="ARBA" id="ARBA00017068"/>
    </source>
</evidence>
<evidence type="ECO:0000256" key="3">
    <source>
        <dbReference type="ARBA" id="ARBA00012058"/>
    </source>
</evidence>
<evidence type="ECO:0000256" key="6">
    <source>
        <dbReference type="ARBA" id="ARBA00022842"/>
    </source>
</evidence>
<dbReference type="SUPFAM" id="SSF54826">
    <property type="entry name" value="Enolase N-terminal domain-like"/>
    <property type="match status" value="1"/>
</dbReference>
<dbReference type="SFLD" id="SFLDS00001">
    <property type="entry name" value="Enolase"/>
    <property type="match status" value="1"/>
</dbReference>
<comment type="function">
    <text evidence="9 10">Catalyzes the reversible conversion of 2-phosphoglycerate (2-PG) into phosphoenolpyruvate (PEP). It is essential for the degradation of carbohydrates via glycolysis.</text>
</comment>
<keyword evidence="7 10" id="KW-0324">Glycolysis</keyword>
<feature type="binding site" evidence="10">
    <location>
        <position position="340"/>
    </location>
    <ligand>
        <name>(2R)-2-phosphoglycerate</name>
        <dbReference type="ChEBI" id="CHEBI:58289"/>
    </ligand>
</feature>
<evidence type="ECO:0000256" key="8">
    <source>
        <dbReference type="ARBA" id="ARBA00023239"/>
    </source>
</evidence>
<gene>
    <name evidence="10 13" type="primary">eno</name>
    <name evidence="13" type="ORF">H8S59_08155</name>
</gene>
<evidence type="ECO:0000256" key="9">
    <source>
        <dbReference type="ARBA" id="ARBA00045763"/>
    </source>
</evidence>
<dbReference type="Pfam" id="PF03952">
    <property type="entry name" value="Enolase_N"/>
    <property type="match status" value="1"/>
</dbReference>
<protein>
    <recommendedName>
        <fullName evidence="4 10">Enolase</fullName>
        <ecNumber evidence="3 10">4.2.1.11</ecNumber>
    </recommendedName>
    <alternativeName>
        <fullName evidence="10">2-phospho-D-glycerate hydro-lyase</fullName>
    </alternativeName>
    <alternativeName>
        <fullName evidence="10">2-phosphoglycerate dehydratase</fullName>
    </alternativeName>
</protein>
<comment type="pathway">
    <text evidence="1 10">Carbohydrate degradation; glycolysis; pyruvate from D-glyceraldehyde 3-phosphate: step 4/5.</text>
</comment>
<dbReference type="SMART" id="SM01192">
    <property type="entry name" value="Enolase_C"/>
    <property type="match status" value="1"/>
</dbReference>
<dbReference type="HAMAP" id="MF_00318">
    <property type="entry name" value="Enolase"/>
    <property type="match status" value="1"/>
</dbReference>
<dbReference type="PROSITE" id="PS00164">
    <property type="entry name" value="ENOLASE"/>
    <property type="match status" value="1"/>
</dbReference>
<dbReference type="SUPFAM" id="SSF51604">
    <property type="entry name" value="Enolase C-terminal domain-like"/>
    <property type="match status" value="1"/>
</dbReference>
<dbReference type="InterPro" id="IPR020811">
    <property type="entry name" value="Enolase_N"/>
</dbReference>
<dbReference type="PRINTS" id="PR00148">
    <property type="entry name" value="ENOLASE"/>
</dbReference>
<feature type="binding site" evidence="10">
    <location>
        <position position="369"/>
    </location>
    <ligand>
        <name>(2R)-2-phosphoglycerate</name>
        <dbReference type="ChEBI" id="CHEBI:58289"/>
    </ligand>
</feature>
<evidence type="ECO:0000259" key="12">
    <source>
        <dbReference type="SMART" id="SM01193"/>
    </source>
</evidence>
<evidence type="ECO:0000256" key="1">
    <source>
        <dbReference type="ARBA" id="ARBA00005031"/>
    </source>
</evidence>
<keyword evidence="6 10" id="KW-0460">Magnesium</keyword>
<keyword evidence="8 10" id="KW-0456">Lyase</keyword>
<dbReference type="InterPro" id="IPR036849">
    <property type="entry name" value="Enolase-like_C_sf"/>
</dbReference>
<comment type="subunit">
    <text evidence="10">Component of the RNA degradosome, a multiprotein complex involved in RNA processing and mRNA degradation.</text>
</comment>
<evidence type="ECO:0000256" key="5">
    <source>
        <dbReference type="ARBA" id="ARBA00022525"/>
    </source>
</evidence>
<feature type="domain" description="Enolase C-terminal TIM barrel" evidence="11">
    <location>
        <begin position="143"/>
        <end position="428"/>
    </location>
</feature>
<feature type="active site" description="Proton acceptor" evidence="10">
    <location>
        <position position="340"/>
    </location>
</feature>
<dbReference type="InterPro" id="IPR000941">
    <property type="entry name" value="Enolase"/>
</dbReference>
<feature type="binding site" evidence="10">
    <location>
        <position position="370"/>
    </location>
    <ligand>
        <name>(2R)-2-phosphoglycerate</name>
        <dbReference type="ChEBI" id="CHEBI:58289"/>
    </ligand>
</feature>
<dbReference type="Gene3D" id="3.30.390.10">
    <property type="entry name" value="Enolase-like, N-terminal domain"/>
    <property type="match status" value="1"/>
</dbReference>
<comment type="cofactor">
    <cofactor evidence="10">
        <name>Mg(2+)</name>
        <dbReference type="ChEBI" id="CHEBI:18420"/>
    </cofactor>
    <text evidence="10">Binds a second Mg(2+) ion via substrate during catalysis.</text>
</comment>
<dbReference type="Gene3D" id="3.20.20.120">
    <property type="entry name" value="Enolase-like C-terminal domain"/>
    <property type="match status" value="1"/>
</dbReference>
<dbReference type="InterPro" id="IPR020810">
    <property type="entry name" value="Enolase_C"/>
</dbReference>
<dbReference type="SMART" id="SM01193">
    <property type="entry name" value="Enolase_N"/>
    <property type="match status" value="1"/>
</dbReference>
<dbReference type="InterPro" id="IPR029017">
    <property type="entry name" value="Enolase-like_N"/>
</dbReference>
<dbReference type="EC" id="4.2.1.11" evidence="3 10"/>
<evidence type="ECO:0000256" key="2">
    <source>
        <dbReference type="ARBA" id="ARBA00009604"/>
    </source>
</evidence>